<dbReference type="InterPro" id="IPR000073">
    <property type="entry name" value="AB_hydrolase_1"/>
</dbReference>
<evidence type="ECO:0000313" key="13">
    <source>
        <dbReference type="Proteomes" id="UP000033647"/>
    </source>
</evidence>
<evidence type="ECO:0000256" key="8">
    <source>
        <dbReference type="PIRNR" id="PIRNR006431"/>
    </source>
</evidence>
<evidence type="ECO:0000256" key="3">
    <source>
        <dbReference type="ARBA" id="ARBA00010088"/>
    </source>
</evidence>
<gene>
    <name evidence="12" type="ORF">TI39_contig682g00001</name>
</gene>
<dbReference type="PRINTS" id="PR00793">
    <property type="entry name" value="PROAMNOPTASE"/>
</dbReference>
<evidence type="ECO:0000256" key="1">
    <source>
        <dbReference type="ARBA" id="ARBA00001585"/>
    </source>
</evidence>
<dbReference type="PIRSF" id="PIRSF006431">
    <property type="entry name" value="Pept_S33"/>
    <property type="match status" value="1"/>
</dbReference>
<evidence type="ECO:0000256" key="7">
    <source>
        <dbReference type="ARBA" id="ARBA00022801"/>
    </source>
</evidence>
<evidence type="ECO:0000256" key="6">
    <source>
        <dbReference type="ARBA" id="ARBA00022670"/>
    </source>
</evidence>
<dbReference type="AlphaFoldDB" id="A0A0F4GG86"/>
<comment type="caution">
    <text evidence="12">The sequence shown here is derived from an EMBL/GenBank/DDBJ whole genome shotgun (WGS) entry which is preliminary data.</text>
</comment>
<dbReference type="PANTHER" id="PTHR43722">
    <property type="entry name" value="PROLINE IMINOPEPTIDASE"/>
    <property type="match status" value="1"/>
</dbReference>
<dbReference type="NCBIfam" id="TIGR01249">
    <property type="entry name" value="pro_imino_pep_1"/>
    <property type="match status" value="1"/>
</dbReference>
<keyword evidence="13" id="KW-1185">Reference proteome</keyword>
<evidence type="ECO:0000256" key="10">
    <source>
        <dbReference type="RuleBase" id="RU003421"/>
    </source>
</evidence>
<dbReference type="OrthoDB" id="10249433at2759"/>
<evidence type="ECO:0000259" key="11">
    <source>
        <dbReference type="Pfam" id="PF00561"/>
    </source>
</evidence>
<evidence type="ECO:0000313" key="12">
    <source>
        <dbReference type="EMBL" id="KJX96288.1"/>
    </source>
</evidence>
<comment type="catalytic activity">
    <reaction evidence="1 8 10">
        <text>Release of N-terminal proline from a peptide.</text>
        <dbReference type="EC" id="3.4.11.5"/>
    </reaction>
</comment>
<dbReference type="Proteomes" id="UP000033647">
    <property type="component" value="Unassembled WGS sequence"/>
</dbReference>
<feature type="active site" evidence="9">
    <location>
        <position position="283"/>
    </location>
</feature>
<keyword evidence="6 8" id="KW-0645">Protease</keyword>
<accession>A0A0F4GG86</accession>
<evidence type="ECO:0000256" key="9">
    <source>
        <dbReference type="PIRSR" id="PIRSR006431-1"/>
    </source>
</evidence>
<dbReference type="PANTHER" id="PTHR43722:SF1">
    <property type="entry name" value="PROLINE IMINOPEPTIDASE"/>
    <property type="match status" value="1"/>
</dbReference>
<dbReference type="EC" id="3.4.11.5" evidence="8 10"/>
<protein>
    <recommendedName>
        <fullName evidence="8 10">Proline iminopeptidase</fullName>
        <shortName evidence="8">PIP</shortName>
        <ecNumber evidence="8 10">3.4.11.5</ecNumber>
    </recommendedName>
    <alternativeName>
        <fullName evidence="8">Prolyl aminopeptidase</fullName>
    </alternativeName>
</protein>
<dbReference type="EMBL" id="LAFY01000674">
    <property type="protein sequence ID" value="KJX96288.1"/>
    <property type="molecule type" value="Genomic_DNA"/>
</dbReference>
<organism evidence="12 13">
    <name type="scientific">Zymoseptoria brevis</name>
    <dbReference type="NCBI Taxonomy" id="1047168"/>
    <lineage>
        <taxon>Eukaryota</taxon>
        <taxon>Fungi</taxon>
        <taxon>Dikarya</taxon>
        <taxon>Ascomycota</taxon>
        <taxon>Pezizomycotina</taxon>
        <taxon>Dothideomycetes</taxon>
        <taxon>Dothideomycetidae</taxon>
        <taxon>Mycosphaerellales</taxon>
        <taxon>Mycosphaerellaceae</taxon>
        <taxon>Zymoseptoria</taxon>
    </lineage>
</organism>
<evidence type="ECO:0000256" key="4">
    <source>
        <dbReference type="ARBA" id="ARBA00022438"/>
    </source>
</evidence>
<feature type="active site" description="Nucleophile" evidence="9">
    <location>
        <position position="120"/>
    </location>
</feature>
<dbReference type="GO" id="GO:0004177">
    <property type="term" value="F:aminopeptidase activity"/>
    <property type="evidence" value="ECO:0007669"/>
    <property type="project" value="UniProtKB-UniRule"/>
</dbReference>
<keyword evidence="7 8" id="KW-0378">Hydrolase</keyword>
<dbReference type="InterPro" id="IPR002410">
    <property type="entry name" value="Peptidase_S33"/>
</dbReference>
<dbReference type="SUPFAM" id="SSF53474">
    <property type="entry name" value="alpha/beta-Hydrolases"/>
    <property type="match status" value="1"/>
</dbReference>
<dbReference type="InterPro" id="IPR005944">
    <property type="entry name" value="Pro_iminopeptidase"/>
</dbReference>
<keyword evidence="5 8" id="KW-0963">Cytoplasm</keyword>
<reference evidence="12 13" key="1">
    <citation type="submission" date="2015-03" db="EMBL/GenBank/DDBJ databases">
        <title>RNA-seq based gene annotation and comparative genomics of four Zymoseptoria species reveal species-specific pathogenicity related genes and transposable element activity.</title>
        <authorList>
            <person name="Grandaubert J."/>
            <person name="Bhattacharyya A."/>
            <person name="Stukenbrock E.H."/>
        </authorList>
    </citation>
    <scope>NUCLEOTIDE SEQUENCE [LARGE SCALE GENOMIC DNA]</scope>
    <source>
        <strain evidence="12 13">Zb18110</strain>
    </source>
</reference>
<dbReference type="InterPro" id="IPR029058">
    <property type="entry name" value="AB_hydrolase_fold"/>
</dbReference>
<name>A0A0F4GG86_9PEZI</name>
<dbReference type="GO" id="GO:0005737">
    <property type="term" value="C:cytoplasm"/>
    <property type="evidence" value="ECO:0007669"/>
    <property type="project" value="UniProtKB-SubCell"/>
</dbReference>
<dbReference type="GO" id="GO:0006508">
    <property type="term" value="P:proteolysis"/>
    <property type="evidence" value="ECO:0007669"/>
    <property type="project" value="UniProtKB-KW"/>
</dbReference>
<keyword evidence="4 8" id="KW-0031">Aminopeptidase</keyword>
<evidence type="ECO:0000256" key="2">
    <source>
        <dbReference type="ARBA" id="ARBA00004496"/>
    </source>
</evidence>
<dbReference type="Gene3D" id="3.40.50.1820">
    <property type="entry name" value="alpha/beta hydrolase"/>
    <property type="match status" value="1"/>
</dbReference>
<comment type="subcellular location">
    <subcellularLocation>
        <location evidence="2 8">Cytoplasm</location>
    </subcellularLocation>
</comment>
<sequence>MSGLENIKMVSPGYEHEGAYDSGTLPVGSLHQIYYEQYGNKSGKPVIFLHGGPGGSTSKENTAFFDPAVHRVVLMDQRGAGKSRPHAEVKENTSQHLVSDIEALRIYLGISKWHMVFGGSWGSTLALLYAQTHPQAVGSLVLRGIFLGRKIEFDWSFGKSGVAMLYPDAHEKLVNHIPEEECKGNLAEDLPRAYFKRFVSSDETVRRAAGKSWNAYELQLSKVDVPASDLEKVEDDDWSLSHGIMESHYFLNGLFVRDGQLLEKENIDRMRNIPGTIVQGRLDLVCPSRSAWDLHRAWPEADMHMISAAGHSVKEPGIFKKLVEVCDEYGKHDFP</sequence>
<comment type="similarity">
    <text evidence="3 8 10">Belongs to the peptidase S33 family.</text>
</comment>
<feature type="domain" description="AB hydrolase-1" evidence="11">
    <location>
        <begin position="44"/>
        <end position="313"/>
    </location>
</feature>
<feature type="active site" description="Proton donor" evidence="9">
    <location>
        <position position="311"/>
    </location>
</feature>
<proteinExistence type="inferred from homology"/>
<dbReference type="STRING" id="1047168.A0A0F4GG86"/>
<evidence type="ECO:0000256" key="5">
    <source>
        <dbReference type="ARBA" id="ARBA00022490"/>
    </source>
</evidence>
<dbReference type="Pfam" id="PF00561">
    <property type="entry name" value="Abhydrolase_1"/>
    <property type="match status" value="1"/>
</dbReference>